<name>A0A919B7B8_9ACTN</name>
<comment type="caution">
    <text evidence="3">The sequence shown here is derived from an EMBL/GenBank/DDBJ whole genome shotgun (WGS) entry which is preliminary data.</text>
</comment>
<evidence type="ECO:0000256" key="2">
    <source>
        <dbReference type="SAM" id="MobiDB-lite"/>
    </source>
</evidence>
<dbReference type="EMBL" id="BNBD01000009">
    <property type="protein sequence ID" value="GHF58180.1"/>
    <property type="molecule type" value="Genomic_DNA"/>
</dbReference>
<accession>A0A919B7B8</accession>
<reference evidence="3" key="1">
    <citation type="journal article" date="2014" name="Int. J. Syst. Evol. Microbiol.">
        <title>Complete genome sequence of Corynebacterium casei LMG S-19264T (=DSM 44701T), isolated from a smear-ripened cheese.</title>
        <authorList>
            <consortium name="US DOE Joint Genome Institute (JGI-PGF)"/>
            <person name="Walter F."/>
            <person name="Albersmeier A."/>
            <person name="Kalinowski J."/>
            <person name="Ruckert C."/>
        </authorList>
    </citation>
    <scope>NUCLEOTIDE SEQUENCE</scope>
    <source>
        <strain evidence="3">JCM 4059</strain>
    </source>
</reference>
<dbReference type="InterPro" id="IPR005754">
    <property type="entry name" value="Sortase"/>
</dbReference>
<dbReference type="Proteomes" id="UP000638313">
    <property type="component" value="Unassembled WGS sequence"/>
</dbReference>
<protein>
    <recommendedName>
        <fullName evidence="5">Class F sortase</fullName>
    </recommendedName>
</protein>
<dbReference type="AlphaFoldDB" id="A0A919B7B8"/>
<feature type="compositionally biased region" description="Low complexity" evidence="2">
    <location>
        <begin position="21"/>
        <end position="37"/>
    </location>
</feature>
<evidence type="ECO:0000313" key="4">
    <source>
        <dbReference type="Proteomes" id="UP000638313"/>
    </source>
</evidence>
<keyword evidence="1" id="KW-0378">Hydrolase</keyword>
<gene>
    <name evidence="3" type="ORF">GCM10010218_44560</name>
</gene>
<keyword evidence="4" id="KW-1185">Reference proteome</keyword>
<dbReference type="Pfam" id="PF04203">
    <property type="entry name" value="Sortase"/>
    <property type="match status" value="1"/>
</dbReference>
<evidence type="ECO:0008006" key="5">
    <source>
        <dbReference type="Google" id="ProtNLM"/>
    </source>
</evidence>
<dbReference type="Gene3D" id="2.40.260.10">
    <property type="entry name" value="Sortase"/>
    <property type="match status" value="1"/>
</dbReference>
<evidence type="ECO:0000256" key="1">
    <source>
        <dbReference type="ARBA" id="ARBA00022801"/>
    </source>
</evidence>
<reference evidence="3" key="2">
    <citation type="submission" date="2020-09" db="EMBL/GenBank/DDBJ databases">
        <authorList>
            <person name="Sun Q."/>
            <person name="Ohkuma M."/>
        </authorList>
    </citation>
    <scope>NUCLEOTIDE SEQUENCE</scope>
    <source>
        <strain evidence="3">JCM 4059</strain>
    </source>
</reference>
<dbReference type="SUPFAM" id="SSF63817">
    <property type="entry name" value="Sortase"/>
    <property type="match status" value="1"/>
</dbReference>
<sequence>MPSGPPLGPRARARRPGAGTGRRPGAPAASWAAACLRAGGGTTASRGPGRAGPPPPRPPYDTRLKTVIAVVLAVGVLAGSWLIDHGARKQGPPPQPSAAEAFTRSRGPLLAWGRGERHVPALPPSPPTRIRIPAIRVDAPLTPLGLMPDQSLASPPEGDKNLAGWYAGGPAPGSVGTAVVAGHVDTAGGPAVFYNLGALKKGDTVEVARHDGRTAVFGIDAIEVYARTAFPSDKVYTAAGRPELRLITCGGGFSQEEDAYLGNVVVYAHLTGVRRTPGPAAQALPAA</sequence>
<proteinExistence type="predicted"/>
<feature type="region of interest" description="Disordered" evidence="2">
    <location>
        <begin position="1"/>
        <end position="60"/>
    </location>
</feature>
<evidence type="ECO:0000313" key="3">
    <source>
        <dbReference type="EMBL" id="GHF58180.1"/>
    </source>
</evidence>
<dbReference type="GO" id="GO:0016787">
    <property type="term" value="F:hydrolase activity"/>
    <property type="evidence" value="ECO:0007669"/>
    <property type="project" value="UniProtKB-KW"/>
</dbReference>
<organism evidence="3 4">
    <name type="scientific">Streptomyces mashuensis</name>
    <dbReference type="NCBI Taxonomy" id="33904"/>
    <lineage>
        <taxon>Bacteria</taxon>
        <taxon>Bacillati</taxon>
        <taxon>Actinomycetota</taxon>
        <taxon>Actinomycetes</taxon>
        <taxon>Kitasatosporales</taxon>
        <taxon>Streptomycetaceae</taxon>
        <taxon>Streptomyces</taxon>
    </lineage>
</organism>
<dbReference type="CDD" id="cd05829">
    <property type="entry name" value="Sortase_F"/>
    <property type="match status" value="1"/>
</dbReference>
<dbReference type="InterPro" id="IPR042001">
    <property type="entry name" value="Sortase_F"/>
</dbReference>
<dbReference type="NCBIfam" id="NF033748">
    <property type="entry name" value="class_F_sortase"/>
    <property type="match status" value="1"/>
</dbReference>
<dbReference type="InterPro" id="IPR023365">
    <property type="entry name" value="Sortase_dom-sf"/>
</dbReference>